<evidence type="ECO:0000256" key="18">
    <source>
        <dbReference type="SAM" id="Phobius"/>
    </source>
</evidence>
<gene>
    <name evidence="21" type="ORF">A3D77_01195</name>
</gene>
<keyword evidence="7" id="KW-0328">Glycosyltransferase</keyword>
<evidence type="ECO:0000256" key="7">
    <source>
        <dbReference type="ARBA" id="ARBA00022676"/>
    </source>
</evidence>
<dbReference type="EMBL" id="MFJL01000013">
    <property type="protein sequence ID" value="OGG16373.1"/>
    <property type="molecule type" value="Genomic_DNA"/>
</dbReference>
<proteinExistence type="inferred from homology"/>
<evidence type="ECO:0000313" key="22">
    <source>
        <dbReference type="Proteomes" id="UP000176923"/>
    </source>
</evidence>
<dbReference type="SUPFAM" id="SSF56601">
    <property type="entry name" value="beta-lactamase/transpeptidase-like"/>
    <property type="match status" value="1"/>
</dbReference>
<keyword evidence="6" id="KW-0645">Protease</keyword>
<dbReference type="GO" id="GO:0008955">
    <property type="term" value="F:peptidoglycan glycosyltransferase activity"/>
    <property type="evidence" value="ECO:0007669"/>
    <property type="project" value="UniProtKB-EC"/>
</dbReference>
<dbReference type="GO" id="GO:0071555">
    <property type="term" value="P:cell wall organization"/>
    <property type="evidence" value="ECO:0007669"/>
    <property type="project" value="UniProtKB-KW"/>
</dbReference>
<evidence type="ECO:0000256" key="3">
    <source>
        <dbReference type="ARBA" id="ARBA00007739"/>
    </source>
</evidence>
<comment type="catalytic activity">
    <reaction evidence="15">
        <text>Preferential cleavage: (Ac)2-L-Lys-D-Ala-|-D-Ala. Also transpeptidation of peptidyl-alanyl moieties that are N-acyl substituents of D-alanine.</text>
        <dbReference type="EC" id="3.4.16.4"/>
    </reaction>
</comment>
<dbReference type="Gene3D" id="3.40.710.10">
    <property type="entry name" value="DD-peptidase/beta-lactamase superfamily"/>
    <property type="match status" value="1"/>
</dbReference>
<feature type="domain" description="Glycosyl transferase family 51" evidence="20">
    <location>
        <begin position="80"/>
        <end position="252"/>
    </location>
</feature>
<dbReference type="SUPFAM" id="SSF53955">
    <property type="entry name" value="Lysozyme-like"/>
    <property type="match status" value="1"/>
</dbReference>
<dbReference type="InterPro" id="IPR012338">
    <property type="entry name" value="Beta-lactam/transpept-like"/>
</dbReference>
<sequence length="869" mass="96216">MYSYNREFKRHTLSKNYRSSYLKVRLGNFLLKAAVAGILLGIVGIIFLFIWYSKDLPSPDKVQRKDGFSTVVLDRNEKPLYDIFTDKNRIPLKSEEIPDWIKKATVAIEDKDFYKHQGFDTRGMIRSLVNIITLRGLQGGSTLTQQLVKNSLLTSERSLPRKIREFVLSIQIERKYTKDQILQMYLNEAPYGGTMYGVESATQGYFGKHAKDLTLIESVILAGLPQEPSYYTPFGSYPKAYIDRATEVLRRMREDGDITPSQEAELKRDLPNVKFKENSEKSKAIHFVLKVRQELIDKFGSQVVDAGGLRVITTLDGDLQEKTETIVKEEVEKAKNLNLTNGAAVVIDPRNGEILAYVGSKDFSESENGFQGKFDVALMGLRQPGSALKPIAYAVGFTKGYNPSTLIMDVATQFPGGEGQKDYEPKNYDGKFKGPVQVRFAIGNSINVPAVKMTAMVGVPDILKTAYDMGLSTLAPTSLNERKLGLSLVLGGGEVKLIDLTSAYGVFATGGVRNDPSDILKVIDPGGNVIYEKKPVAGRRVLNEDVSFLVSHILLDNNARKDIFGPNSYLIVPGKTVAVKTGTTDDKKDNWTVGYTPSVVVGVWVGNNDNSAMNPKIASGVTGAAPIWNRIMKEALKDKKDEEFKKPDNVTSVTIDAFGGGLPKDGRPTRSEYFIKGTEPTATASIYKKLKVSKSDNNKLANAVEIANGQYDEKDFIVFEETDPTSRDGKNRWQEGIDQWLKTQSDPAYKAPHDTSTTDENTIVVRFKRPQDKSKLDDNSFDVVIEANANRDIKKMELYINDSLKNSQDNTSLMTQNITLDSGIYKLKAKAYDDAGHTGESEITIGIKTDPAPTDTPLSPSDTPTPALP</sequence>
<dbReference type="Proteomes" id="UP000176923">
    <property type="component" value="Unassembled WGS sequence"/>
</dbReference>
<evidence type="ECO:0000256" key="15">
    <source>
        <dbReference type="ARBA" id="ARBA00034000"/>
    </source>
</evidence>
<organism evidence="21 22">
    <name type="scientific">Candidatus Gottesmanbacteria bacterium RIFCSPHIGHO2_02_FULL_39_11</name>
    <dbReference type="NCBI Taxonomy" id="1798382"/>
    <lineage>
        <taxon>Bacteria</taxon>
        <taxon>Candidatus Gottesmaniibacteriota</taxon>
    </lineage>
</organism>
<dbReference type="GO" id="GO:0005886">
    <property type="term" value="C:plasma membrane"/>
    <property type="evidence" value="ECO:0007669"/>
    <property type="project" value="UniProtKB-SubCell"/>
</dbReference>
<dbReference type="InterPro" id="IPR036950">
    <property type="entry name" value="PBP_transglycosylase"/>
</dbReference>
<protein>
    <submittedName>
        <fullName evidence="21">Uncharacterized protein</fullName>
    </submittedName>
</protein>
<dbReference type="PANTHER" id="PTHR32282">
    <property type="entry name" value="BINDING PROTEIN TRANSPEPTIDASE, PUTATIVE-RELATED"/>
    <property type="match status" value="1"/>
</dbReference>
<dbReference type="FunFam" id="1.10.3810.10:FF:000001">
    <property type="entry name" value="Penicillin-binding protein 1A"/>
    <property type="match status" value="1"/>
</dbReference>
<keyword evidence="18" id="KW-1133">Transmembrane helix</keyword>
<dbReference type="InterPro" id="IPR001460">
    <property type="entry name" value="PCN-bd_Tpept"/>
</dbReference>
<dbReference type="GO" id="GO:0006508">
    <property type="term" value="P:proteolysis"/>
    <property type="evidence" value="ECO:0007669"/>
    <property type="project" value="UniProtKB-KW"/>
</dbReference>
<evidence type="ECO:0000256" key="4">
    <source>
        <dbReference type="ARBA" id="ARBA00022475"/>
    </source>
</evidence>
<evidence type="ECO:0000259" key="19">
    <source>
        <dbReference type="Pfam" id="PF00905"/>
    </source>
</evidence>
<dbReference type="GO" id="GO:0009252">
    <property type="term" value="P:peptidoglycan biosynthetic process"/>
    <property type="evidence" value="ECO:0007669"/>
    <property type="project" value="UniProtKB-KW"/>
</dbReference>
<keyword evidence="4" id="KW-1003">Cell membrane</keyword>
<evidence type="ECO:0000256" key="5">
    <source>
        <dbReference type="ARBA" id="ARBA00022645"/>
    </source>
</evidence>
<dbReference type="InterPro" id="IPR050396">
    <property type="entry name" value="Glycosyltr_51/Transpeptidase"/>
</dbReference>
<evidence type="ECO:0000256" key="1">
    <source>
        <dbReference type="ARBA" id="ARBA00004236"/>
    </source>
</evidence>
<comment type="similarity">
    <text evidence="2">In the C-terminal section; belongs to the transpeptidase family.</text>
</comment>
<dbReference type="Pfam" id="PF00905">
    <property type="entry name" value="Transpeptidase"/>
    <property type="match status" value="1"/>
</dbReference>
<dbReference type="GO" id="GO:0008658">
    <property type="term" value="F:penicillin binding"/>
    <property type="evidence" value="ECO:0007669"/>
    <property type="project" value="InterPro"/>
</dbReference>
<name>A0A1F5ZVH1_9BACT</name>
<keyword evidence="18" id="KW-0812">Transmembrane</keyword>
<evidence type="ECO:0000256" key="6">
    <source>
        <dbReference type="ARBA" id="ARBA00022670"/>
    </source>
</evidence>
<evidence type="ECO:0000313" key="21">
    <source>
        <dbReference type="EMBL" id="OGG16373.1"/>
    </source>
</evidence>
<keyword evidence="10" id="KW-0133">Cell shape</keyword>
<keyword evidence="8" id="KW-0808">Transferase</keyword>
<keyword evidence="13" id="KW-0511">Multifunctional enzyme</keyword>
<comment type="caution">
    <text evidence="21">The sequence shown here is derived from an EMBL/GenBank/DDBJ whole genome shotgun (WGS) entry which is preliminary data.</text>
</comment>
<keyword evidence="5" id="KW-0121">Carboxypeptidase</keyword>
<dbReference type="STRING" id="1798382.A3D77_01195"/>
<evidence type="ECO:0000256" key="13">
    <source>
        <dbReference type="ARBA" id="ARBA00023268"/>
    </source>
</evidence>
<evidence type="ECO:0000256" key="11">
    <source>
        <dbReference type="ARBA" id="ARBA00022984"/>
    </source>
</evidence>
<keyword evidence="9" id="KW-0378">Hydrolase</keyword>
<comment type="subcellular location">
    <subcellularLocation>
        <location evidence="1">Cell membrane</location>
    </subcellularLocation>
</comment>
<comment type="similarity">
    <text evidence="3">In the N-terminal section; belongs to the glycosyltransferase 51 family.</text>
</comment>
<keyword evidence="11" id="KW-0573">Peptidoglycan synthesis</keyword>
<comment type="catalytic activity">
    <reaction evidence="16">
        <text>[GlcNAc-(1-&gt;4)-Mur2Ac(oyl-L-Ala-gamma-D-Glu-L-Lys-D-Ala-D-Ala)](n)-di-trans,octa-cis-undecaprenyl diphosphate + beta-D-GlcNAc-(1-&gt;4)-Mur2Ac(oyl-L-Ala-gamma-D-Glu-L-Lys-D-Ala-D-Ala)-di-trans,octa-cis-undecaprenyl diphosphate = [GlcNAc-(1-&gt;4)-Mur2Ac(oyl-L-Ala-gamma-D-Glu-L-Lys-D-Ala-D-Ala)](n+1)-di-trans,octa-cis-undecaprenyl diphosphate + di-trans,octa-cis-undecaprenyl diphosphate + H(+)</text>
        <dbReference type="Rhea" id="RHEA:23708"/>
        <dbReference type="Rhea" id="RHEA-COMP:9602"/>
        <dbReference type="Rhea" id="RHEA-COMP:9603"/>
        <dbReference type="ChEBI" id="CHEBI:15378"/>
        <dbReference type="ChEBI" id="CHEBI:58405"/>
        <dbReference type="ChEBI" id="CHEBI:60033"/>
        <dbReference type="ChEBI" id="CHEBI:78435"/>
        <dbReference type="EC" id="2.4.99.28"/>
    </reaction>
</comment>
<dbReference type="InterPro" id="IPR013783">
    <property type="entry name" value="Ig-like_fold"/>
</dbReference>
<evidence type="ECO:0000256" key="10">
    <source>
        <dbReference type="ARBA" id="ARBA00022960"/>
    </source>
</evidence>
<dbReference type="InterPro" id="IPR001264">
    <property type="entry name" value="Glyco_trans_51"/>
</dbReference>
<dbReference type="GO" id="GO:0030288">
    <property type="term" value="C:outer membrane-bounded periplasmic space"/>
    <property type="evidence" value="ECO:0007669"/>
    <property type="project" value="TreeGrafter"/>
</dbReference>
<dbReference type="PANTHER" id="PTHR32282:SF11">
    <property type="entry name" value="PENICILLIN-BINDING PROTEIN 1B"/>
    <property type="match status" value="1"/>
</dbReference>
<dbReference type="Gene3D" id="2.60.40.10">
    <property type="entry name" value="Immunoglobulins"/>
    <property type="match status" value="1"/>
</dbReference>
<feature type="domain" description="Penicillin-binding protein transpeptidase" evidence="19">
    <location>
        <begin position="342"/>
        <end position="632"/>
    </location>
</feature>
<evidence type="ECO:0000256" key="12">
    <source>
        <dbReference type="ARBA" id="ARBA00023136"/>
    </source>
</evidence>
<evidence type="ECO:0000259" key="20">
    <source>
        <dbReference type="Pfam" id="PF00912"/>
    </source>
</evidence>
<evidence type="ECO:0000256" key="8">
    <source>
        <dbReference type="ARBA" id="ARBA00022679"/>
    </source>
</evidence>
<evidence type="ECO:0000256" key="14">
    <source>
        <dbReference type="ARBA" id="ARBA00023316"/>
    </source>
</evidence>
<evidence type="ECO:0000256" key="2">
    <source>
        <dbReference type="ARBA" id="ARBA00007090"/>
    </source>
</evidence>
<evidence type="ECO:0000256" key="17">
    <source>
        <dbReference type="SAM" id="MobiDB-lite"/>
    </source>
</evidence>
<feature type="region of interest" description="Disordered" evidence="17">
    <location>
        <begin position="842"/>
        <end position="869"/>
    </location>
</feature>
<dbReference type="Gene3D" id="1.10.3810.10">
    <property type="entry name" value="Biosynthetic peptidoglycan transglycosylase-like"/>
    <property type="match status" value="1"/>
</dbReference>
<reference evidence="21 22" key="1">
    <citation type="journal article" date="2016" name="Nat. Commun.">
        <title>Thousands of microbial genomes shed light on interconnected biogeochemical processes in an aquifer system.</title>
        <authorList>
            <person name="Anantharaman K."/>
            <person name="Brown C.T."/>
            <person name="Hug L.A."/>
            <person name="Sharon I."/>
            <person name="Castelle C.J."/>
            <person name="Probst A.J."/>
            <person name="Thomas B.C."/>
            <person name="Singh A."/>
            <person name="Wilkins M.J."/>
            <person name="Karaoz U."/>
            <person name="Brodie E.L."/>
            <person name="Williams K.H."/>
            <person name="Hubbard S.S."/>
            <person name="Banfield J.F."/>
        </authorList>
    </citation>
    <scope>NUCLEOTIDE SEQUENCE [LARGE SCALE GENOMIC DNA]</scope>
</reference>
<dbReference type="InterPro" id="IPR023346">
    <property type="entry name" value="Lysozyme-like_dom_sf"/>
</dbReference>
<dbReference type="AlphaFoldDB" id="A0A1F5ZVH1"/>
<dbReference type="Pfam" id="PF00912">
    <property type="entry name" value="Transgly"/>
    <property type="match status" value="1"/>
</dbReference>
<accession>A0A1F5ZVH1</accession>
<evidence type="ECO:0000256" key="16">
    <source>
        <dbReference type="ARBA" id="ARBA00049902"/>
    </source>
</evidence>
<dbReference type="GO" id="GO:0008360">
    <property type="term" value="P:regulation of cell shape"/>
    <property type="evidence" value="ECO:0007669"/>
    <property type="project" value="UniProtKB-KW"/>
</dbReference>
<dbReference type="GO" id="GO:0009002">
    <property type="term" value="F:serine-type D-Ala-D-Ala carboxypeptidase activity"/>
    <property type="evidence" value="ECO:0007669"/>
    <property type="project" value="UniProtKB-EC"/>
</dbReference>
<feature type="transmembrane region" description="Helical" evidence="18">
    <location>
        <begin position="29"/>
        <end position="52"/>
    </location>
</feature>
<keyword evidence="12 18" id="KW-0472">Membrane</keyword>
<evidence type="ECO:0000256" key="9">
    <source>
        <dbReference type="ARBA" id="ARBA00022801"/>
    </source>
</evidence>
<keyword evidence="14" id="KW-0961">Cell wall biogenesis/degradation</keyword>
<feature type="compositionally biased region" description="Low complexity" evidence="17">
    <location>
        <begin position="849"/>
        <end position="869"/>
    </location>
</feature>